<feature type="compositionally biased region" description="Low complexity" evidence="1">
    <location>
        <begin position="90"/>
        <end position="102"/>
    </location>
</feature>
<keyword evidence="2" id="KW-0812">Transmembrane</keyword>
<name>A0A078MNI9_9MICC</name>
<reference evidence="3" key="1">
    <citation type="submission" date="2014-07" db="EMBL/GenBank/DDBJ databases">
        <authorList>
            <person name="Urmite Genomes Urmite Genomes"/>
        </authorList>
    </citation>
    <scope>NUCLEOTIDE SEQUENCE</scope>
    <source>
        <strain evidence="3">11W110_air</strain>
    </source>
</reference>
<accession>A0A078MNI9</accession>
<dbReference type="PATRIC" id="fig|1461584.3.peg.2136"/>
<keyword evidence="2" id="KW-0472">Membrane</keyword>
<dbReference type="EMBL" id="LN483071">
    <property type="protein sequence ID" value="CEA08803.1"/>
    <property type="molecule type" value="Genomic_DNA"/>
</dbReference>
<evidence type="ECO:0000313" key="3">
    <source>
        <dbReference type="EMBL" id="CEA08803.1"/>
    </source>
</evidence>
<gene>
    <name evidence="3" type="ORF">BN1051_02161</name>
</gene>
<organism evidence="3">
    <name type="scientific">Arthrobacter saudimassiliensis</name>
    <dbReference type="NCBI Taxonomy" id="1461584"/>
    <lineage>
        <taxon>Bacteria</taxon>
        <taxon>Bacillati</taxon>
        <taxon>Actinomycetota</taxon>
        <taxon>Actinomycetes</taxon>
        <taxon>Micrococcales</taxon>
        <taxon>Micrococcaceae</taxon>
        <taxon>Arthrobacter</taxon>
    </lineage>
</organism>
<feature type="transmembrane region" description="Helical" evidence="2">
    <location>
        <begin position="28"/>
        <end position="49"/>
    </location>
</feature>
<feature type="compositionally biased region" description="Pro residues" evidence="1">
    <location>
        <begin position="103"/>
        <end position="112"/>
    </location>
</feature>
<protein>
    <submittedName>
        <fullName evidence="3">Uncharacterized protein</fullName>
    </submittedName>
</protein>
<evidence type="ECO:0000256" key="1">
    <source>
        <dbReference type="SAM" id="MobiDB-lite"/>
    </source>
</evidence>
<dbReference type="AlphaFoldDB" id="A0A078MNI9"/>
<proteinExistence type="predicted"/>
<evidence type="ECO:0000256" key="2">
    <source>
        <dbReference type="SAM" id="Phobius"/>
    </source>
</evidence>
<sequence length="240" mass="25157">MNHASERSGQTPRPSNAAPALRIRYGRLALALAGLAALVAVPVTVVLLVAGAAPWWAPVSAAGLLAADVAALRLLAIRDRRRRVQRAFRDAMAAQPAAAPAAAPEPAPMPAPEPEEPFDAELHEEPPAPNLSAEELRAAALAEAVRSGALAPRPAETPWQPVELPRPTYVDAPRAERPEPAPLDLPEEPRPTARTSLRAPAAAGAAETASADLPGSGNRQEPSPMTGILNLDDVLQRRRA</sequence>
<feature type="region of interest" description="Disordered" evidence="1">
    <location>
        <begin position="148"/>
        <end position="240"/>
    </location>
</feature>
<feature type="transmembrane region" description="Helical" evidence="2">
    <location>
        <begin position="55"/>
        <end position="76"/>
    </location>
</feature>
<feature type="compositionally biased region" description="Low complexity" evidence="1">
    <location>
        <begin position="192"/>
        <end position="211"/>
    </location>
</feature>
<keyword evidence="2" id="KW-1133">Transmembrane helix</keyword>
<feature type="region of interest" description="Disordered" evidence="1">
    <location>
        <begin position="88"/>
        <end position="128"/>
    </location>
</feature>